<name>A0A0F3GQU4_9BACT</name>
<evidence type="ECO:0000313" key="4">
    <source>
        <dbReference type="Proteomes" id="UP000033423"/>
    </source>
</evidence>
<accession>A0A0F3GQU4</accession>
<feature type="transmembrane region" description="Helical" evidence="1">
    <location>
        <begin position="124"/>
        <end position="143"/>
    </location>
</feature>
<dbReference type="InterPro" id="IPR050879">
    <property type="entry name" value="Acyltransferase_3"/>
</dbReference>
<dbReference type="GO" id="GO:0016747">
    <property type="term" value="F:acyltransferase activity, transferring groups other than amino-acyl groups"/>
    <property type="evidence" value="ECO:0007669"/>
    <property type="project" value="InterPro"/>
</dbReference>
<reference evidence="3 4" key="1">
    <citation type="submission" date="2015-02" db="EMBL/GenBank/DDBJ databases">
        <title>Single-cell genomics of uncultivated deep-branching MTB reveals a conserved set of magnetosome genes.</title>
        <authorList>
            <person name="Kolinko S."/>
            <person name="Richter M."/>
            <person name="Glockner F.O."/>
            <person name="Brachmann A."/>
            <person name="Schuler D."/>
        </authorList>
    </citation>
    <scope>NUCLEOTIDE SEQUENCE [LARGE SCALE GENOMIC DNA]</scope>
    <source>
        <strain evidence="3">TM-1</strain>
    </source>
</reference>
<keyword evidence="4" id="KW-1185">Reference proteome</keyword>
<dbReference type="PANTHER" id="PTHR23028:SF53">
    <property type="entry name" value="ACYL_TRANSF_3 DOMAIN-CONTAINING PROTEIN"/>
    <property type="match status" value="1"/>
</dbReference>
<keyword evidence="1" id="KW-0812">Transmembrane</keyword>
<feature type="domain" description="Acyltransferase 3" evidence="2">
    <location>
        <begin position="16"/>
        <end position="317"/>
    </location>
</feature>
<feature type="transmembrane region" description="Helical" evidence="1">
    <location>
        <begin position="58"/>
        <end position="77"/>
    </location>
</feature>
<feature type="transmembrane region" description="Helical" evidence="1">
    <location>
        <begin position="266"/>
        <end position="290"/>
    </location>
</feature>
<keyword evidence="1" id="KW-0472">Membrane</keyword>
<feature type="transmembrane region" description="Helical" evidence="1">
    <location>
        <begin position="150"/>
        <end position="174"/>
    </location>
</feature>
<dbReference type="InterPro" id="IPR002656">
    <property type="entry name" value="Acyl_transf_3_dom"/>
</dbReference>
<sequence length="357" mass="42158">MFVAIAHMGYYRGPVHIGTFAVIVFYLLSGYSMAHSFLHDFEADIKKIIPFYIDRFLRIYPLYVCCFVLSIVFVSITKYGNPKYTPINILFNLAIPLLNFNYYFGSKIQILDEYYQLPIMPQVWSLGTEVQFYAIIPFLLVLLKNRRTLLFLITISVSLLWFSVNIFEVYPVLLKYNFDYLMLPPVLFMFLSGSLIYLNNTKFNNYRVFKYFLIVIYIYVFICLIIASLKSNHLSQSYVMSISYLIGVPVLYFISKYNNRISMDNFLGGLSYPIFLCHYLCIWFFDQFIAKTLPDKEGLRRLVLLTIFTIIVAFISYMIDSQVQKFRKHIKRLCQEKYLESLQKHNEPIPPPIEKRS</sequence>
<keyword evidence="3" id="KW-0012">Acyltransferase</keyword>
<dbReference type="AlphaFoldDB" id="A0A0F3GQU4"/>
<evidence type="ECO:0000259" key="2">
    <source>
        <dbReference type="Pfam" id="PF01757"/>
    </source>
</evidence>
<gene>
    <name evidence="3" type="ORF">MBAV_003545</name>
</gene>
<feature type="transmembrane region" description="Helical" evidence="1">
    <location>
        <begin position="211"/>
        <end position="229"/>
    </location>
</feature>
<comment type="caution">
    <text evidence="3">The sequence shown here is derived from an EMBL/GenBank/DDBJ whole genome shotgun (WGS) entry which is preliminary data.</text>
</comment>
<organism evidence="3 4">
    <name type="scientific">Candidatus Magnetobacterium bavaricum</name>
    <dbReference type="NCBI Taxonomy" id="29290"/>
    <lineage>
        <taxon>Bacteria</taxon>
        <taxon>Pseudomonadati</taxon>
        <taxon>Nitrospirota</taxon>
        <taxon>Thermodesulfovibrionia</taxon>
        <taxon>Thermodesulfovibrionales</taxon>
        <taxon>Candidatus Magnetobacteriaceae</taxon>
        <taxon>Candidatus Magnetobacterium</taxon>
    </lineage>
</organism>
<feature type="transmembrane region" description="Helical" evidence="1">
    <location>
        <begin position="235"/>
        <end position="254"/>
    </location>
</feature>
<keyword evidence="3" id="KW-0808">Transferase</keyword>
<feature type="transmembrane region" description="Helical" evidence="1">
    <location>
        <begin position="302"/>
        <end position="319"/>
    </location>
</feature>
<evidence type="ECO:0000256" key="1">
    <source>
        <dbReference type="SAM" id="Phobius"/>
    </source>
</evidence>
<dbReference type="EC" id="2.-.-.-" evidence="3"/>
<proteinExistence type="predicted"/>
<dbReference type="Pfam" id="PF01757">
    <property type="entry name" value="Acyl_transf_3"/>
    <property type="match status" value="1"/>
</dbReference>
<evidence type="ECO:0000313" key="3">
    <source>
        <dbReference type="EMBL" id="KJU84266.1"/>
    </source>
</evidence>
<feature type="transmembrane region" description="Helical" evidence="1">
    <location>
        <begin position="180"/>
        <end position="199"/>
    </location>
</feature>
<protein>
    <submittedName>
        <fullName evidence="3">Acyltransferase 3</fullName>
        <ecNumber evidence="3">2.-.-.-</ecNumber>
    </submittedName>
</protein>
<dbReference type="PANTHER" id="PTHR23028">
    <property type="entry name" value="ACETYLTRANSFERASE"/>
    <property type="match status" value="1"/>
</dbReference>
<feature type="transmembrane region" description="Helical" evidence="1">
    <location>
        <begin position="84"/>
        <end position="104"/>
    </location>
</feature>
<dbReference type="GO" id="GO:0000271">
    <property type="term" value="P:polysaccharide biosynthetic process"/>
    <property type="evidence" value="ECO:0007669"/>
    <property type="project" value="TreeGrafter"/>
</dbReference>
<dbReference type="Proteomes" id="UP000033423">
    <property type="component" value="Unassembled WGS sequence"/>
</dbReference>
<dbReference type="GO" id="GO:0016020">
    <property type="term" value="C:membrane"/>
    <property type="evidence" value="ECO:0007669"/>
    <property type="project" value="TreeGrafter"/>
</dbReference>
<keyword evidence="1" id="KW-1133">Transmembrane helix</keyword>
<feature type="transmembrane region" description="Helical" evidence="1">
    <location>
        <begin position="17"/>
        <end position="38"/>
    </location>
</feature>
<dbReference type="EMBL" id="LACI01001546">
    <property type="protein sequence ID" value="KJU84266.1"/>
    <property type="molecule type" value="Genomic_DNA"/>
</dbReference>